<dbReference type="PROSITE" id="PS50113">
    <property type="entry name" value="PAC"/>
    <property type="match status" value="2"/>
</dbReference>
<dbReference type="SUPFAM" id="SSF141868">
    <property type="entry name" value="EAL domain-like"/>
    <property type="match status" value="1"/>
</dbReference>
<evidence type="ECO:0000256" key="1">
    <source>
        <dbReference type="SAM" id="MobiDB-lite"/>
    </source>
</evidence>
<dbReference type="Gene3D" id="3.30.70.270">
    <property type="match status" value="1"/>
</dbReference>
<sequence length="1159" mass="128801">MTQSVRQLRLTFLLTLSLFSAGLLAITGYTLWRLNADAVRAGYEISALHTRSFEDYLTQSLHIAELAAATSVTENDGRPDLAATEVAFLATLRNSPFLRSMSLVDDQNRIIASSNPANIGETITLEDFLPPVSGAREILRIGVPWAGRDFAGGRRTTADAPLAADALSFIPVARSLSFGDHAVTILIALNPDFFVNLMSQSVHSETALIKVLRYDGTLLIANDPDARAGTVNAGDLAALVQTDAEHGRFERDTDDRSGALSTFRTSSLYPFIMITHLYRDTALQGWRSEAKALVFVVGPALLAVILIAGAFYRRRIQLMTQRAEAERLQRINATVFESSAEAIVITDVNADIISVNAAFTRITGYGTDEVIGRNPRLLASGTHDRAFYTRMWTTLLDEGFWRGQLVNRRKDGTLYHVQMSITASRDTQGKLQHYIGDIVDITERKQAEERLHLAASVFTHAHEAIMITAPDGRIIDVNAAFSRMTGFSREEALGQNPRILKSGRQSDEFYATMWKTLVENGQWSGEVWNRRKNGEVFAEMQTISAVHDEHGNIQRYVALFSDISRLKEHESQLEHIAHYDALTSLPNRVLLADRLHQAMAQAQRRKQRLAVAYLDLDGFKSVNDHNGHDAGDQLLMTVSTRMRQTLREGDTLARLGGDEFVAVLVDLDAVADSVTLLTRLLAAAAQPVHVDDLVLQVSASVGVTFYPQTEEVDADQLLRQADQSMYQAKLSGKNCYHVFDADHDRSVRGHYESLERIRQAMTENELVMYYQPKVNMRTGKVVGAEALIRWQHPEKGLLLPGSFLPVIENHPLSIELGDWVIDTTLSQMEAWHALGLDLHASINVGARQLRDPGFVDRLRDILSAHPQIPPSCVELEVLETSALEDLAGVAEIIQACSELGVKFALDDFGTGYSSLTYLKRLPVAQLKIDQSFVRDILDDPDDLAIVESVLGLAAAFRRQVIAEGVETVEHGELLLQLGCELAQGYGIARPMPAAAIPGWCASWRPDPTWQACRTVRRSALPLLFASVEHRAWISALIHYLKGERGAPPPLDRHECAFGKWLDAGGLNHRRGDRTWEQIQSLHRSVHELGTQLCTMHARDEDQHAELERGIRDLLELRDALILQLRALLQLAERPAGQRQAEYRPAEAVTQRSYAAGTER</sequence>
<feature type="domain" description="PAS" evidence="3">
    <location>
        <begin position="335"/>
        <end position="374"/>
    </location>
</feature>
<dbReference type="InterPro" id="IPR013767">
    <property type="entry name" value="PAS_fold"/>
</dbReference>
<dbReference type="SMART" id="SM00052">
    <property type="entry name" value="EAL"/>
    <property type="match status" value="1"/>
</dbReference>
<dbReference type="CDD" id="cd00130">
    <property type="entry name" value="PAS"/>
    <property type="match status" value="2"/>
</dbReference>
<evidence type="ECO:0000256" key="2">
    <source>
        <dbReference type="SAM" id="Phobius"/>
    </source>
</evidence>
<evidence type="ECO:0000313" key="8">
    <source>
        <dbReference type="Proteomes" id="UP000244930"/>
    </source>
</evidence>
<keyword evidence="2" id="KW-0472">Membrane</keyword>
<organism evidence="7 8">
    <name type="scientific">Parazoarcus communis</name>
    <dbReference type="NCBI Taxonomy" id="41977"/>
    <lineage>
        <taxon>Bacteria</taxon>
        <taxon>Pseudomonadati</taxon>
        <taxon>Pseudomonadota</taxon>
        <taxon>Betaproteobacteria</taxon>
        <taxon>Rhodocyclales</taxon>
        <taxon>Zoogloeaceae</taxon>
        <taxon>Parazoarcus</taxon>
    </lineage>
</organism>
<accession>A0A2U8GRR2</accession>
<feature type="domain" description="PAS" evidence="3">
    <location>
        <begin position="447"/>
        <end position="496"/>
    </location>
</feature>
<evidence type="ECO:0000259" key="4">
    <source>
        <dbReference type="PROSITE" id="PS50113"/>
    </source>
</evidence>
<dbReference type="PROSITE" id="PS50112">
    <property type="entry name" value="PAS"/>
    <property type="match status" value="2"/>
</dbReference>
<dbReference type="InterPro" id="IPR001610">
    <property type="entry name" value="PAC"/>
</dbReference>
<dbReference type="AlphaFoldDB" id="A0A2U8GRR2"/>
<dbReference type="SUPFAM" id="SSF55785">
    <property type="entry name" value="PYP-like sensor domain (PAS domain)"/>
    <property type="match status" value="2"/>
</dbReference>
<dbReference type="CDD" id="cd01949">
    <property type="entry name" value="GGDEF"/>
    <property type="match status" value="1"/>
</dbReference>
<feature type="domain" description="GGDEF" evidence="6">
    <location>
        <begin position="607"/>
        <end position="741"/>
    </location>
</feature>
<dbReference type="RefSeq" id="WP_108949391.1">
    <property type="nucleotide sequence ID" value="NZ_CP022187.1"/>
</dbReference>
<dbReference type="Pfam" id="PF00563">
    <property type="entry name" value="EAL"/>
    <property type="match status" value="1"/>
</dbReference>
<feature type="region of interest" description="Disordered" evidence="1">
    <location>
        <begin position="1135"/>
        <end position="1159"/>
    </location>
</feature>
<feature type="transmembrane region" description="Helical" evidence="2">
    <location>
        <begin position="292"/>
        <end position="312"/>
    </location>
</feature>
<dbReference type="FunFam" id="3.30.70.270:FF:000001">
    <property type="entry name" value="Diguanylate cyclase domain protein"/>
    <property type="match status" value="1"/>
</dbReference>
<feature type="domain" description="PAC" evidence="4">
    <location>
        <begin position="523"/>
        <end position="575"/>
    </location>
</feature>
<dbReference type="Gene3D" id="1.20.120.30">
    <property type="entry name" value="Aspartate receptor, ligand-binding domain"/>
    <property type="match status" value="1"/>
</dbReference>
<feature type="domain" description="PAC" evidence="4">
    <location>
        <begin position="399"/>
        <end position="453"/>
    </location>
</feature>
<dbReference type="Proteomes" id="UP000244930">
    <property type="component" value="Chromosome"/>
</dbReference>
<dbReference type="Pfam" id="PF00990">
    <property type="entry name" value="GGDEF"/>
    <property type="match status" value="1"/>
</dbReference>
<dbReference type="InterPro" id="IPR029787">
    <property type="entry name" value="Nucleotide_cyclase"/>
</dbReference>
<dbReference type="NCBIfam" id="TIGR00229">
    <property type="entry name" value="sensory_box"/>
    <property type="match status" value="2"/>
</dbReference>
<dbReference type="InterPro" id="IPR025991">
    <property type="entry name" value="Chemoreceptor_zinc-bind_dom"/>
</dbReference>
<dbReference type="InterPro" id="IPR035919">
    <property type="entry name" value="EAL_sf"/>
</dbReference>
<dbReference type="KEGG" id="acom:CEW83_11060"/>
<dbReference type="SMART" id="SM00091">
    <property type="entry name" value="PAS"/>
    <property type="match status" value="2"/>
</dbReference>
<dbReference type="InterPro" id="IPR001633">
    <property type="entry name" value="EAL_dom"/>
</dbReference>
<dbReference type="Pfam" id="PF13682">
    <property type="entry name" value="CZB"/>
    <property type="match status" value="1"/>
</dbReference>
<dbReference type="NCBIfam" id="TIGR00254">
    <property type="entry name" value="GGDEF"/>
    <property type="match status" value="1"/>
</dbReference>
<dbReference type="InterPro" id="IPR052155">
    <property type="entry name" value="Biofilm_reg_signaling"/>
</dbReference>
<dbReference type="SUPFAM" id="SSF55073">
    <property type="entry name" value="Nucleotide cyclase"/>
    <property type="match status" value="1"/>
</dbReference>
<dbReference type="SMART" id="SM00086">
    <property type="entry name" value="PAC"/>
    <property type="match status" value="2"/>
</dbReference>
<protein>
    <recommendedName>
        <fullName evidence="9">Diguanylate cyclase</fullName>
    </recommendedName>
</protein>
<evidence type="ECO:0000259" key="6">
    <source>
        <dbReference type="PROSITE" id="PS50887"/>
    </source>
</evidence>
<dbReference type="PANTHER" id="PTHR44757">
    <property type="entry name" value="DIGUANYLATE CYCLASE DGCP"/>
    <property type="match status" value="1"/>
</dbReference>
<evidence type="ECO:0000259" key="3">
    <source>
        <dbReference type="PROSITE" id="PS50112"/>
    </source>
</evidence>
<dbReference type="PANTHER" id="PTHR44757:SF2">
    <property type="entry name" value="BIOFILM ARCHITECTURE MAINTENANCE PROTEIN MBAA"/>
    <property type="match status" value="1"/>
</dbReference>
<dbReference type="InterPro" id="IPR000014">
    <property type="entry name" value="PAS"/>
</dbReference>
<dbReference type="PROSITE" id="PS50887">
    <property type="entry name" value="GGDEF"/>
    <property type="match status" value="1"/>
</dbReference>
<evidence type="ECO:0000259" key="5">
    <source>
        <dbReference type="PROSITE" id="PS50883"/>
    </source>
</evidence>
<gene>
    <name evidence="7" type="ORF">CEW83_11060</name>
</gene>
<dbReference type="InterPro" id="IPR043128">
    <property type="entry name" value="Rev_trsase/Diguanyl_cyclase"/>
</dbReference>
<dbReference type="Pfam" id="PF13426">
    <property type="entry name" value="PAS_9"/>
    <property type="match status" value="1"/>
</dbReference>
<dbReference type="Pfam" id="PF00989">
    <property type="entry name" value="PAS"/>
    <property type="match status" value="1"/>
</dbReference>
<feature type="domain" description="EAL" evidence="5">
    <location>
        <begin position="750"/>
        <end position="1004"/>
    </location>
</feature>
<dbReference type="CDD" id="cd01948">
    <property type="entry name" value="EAL"/>
    <property type="match status" value="1"/>
</dbReference>
<evidence type="ECO:0008006" key="9">
    <source>
        <dbReference type="Google" id="ProtNLM"/>
    </source>
</evidence>
<proteinExistence type="predicted"/>
<evidence type="ECO:0000313" key="7">
    <source>
        <dbReference type="EMBL" id="AWI75686.1"/>
    </source>
</evidence>
<dbReference type="GO" id="GO:0003824">
    <property type="term" value="F:catalytic activity"/>
    <property type="evidence" value="ECO:0007669"/>
    <property type="project" value="UniProtKB-ARBA"/>
</dbReference>
<dbReference type="Gene3D" id="3.20.20.450">
    <property type="entry name" value="EAL domain"/>
    <property type="match status" value="1"/>
</dbReference>
<dbReference type="InterPro" id="IPR035965">
    <property type="entry name" value="PAS-like_dom_sf"/>
</dbReference>
<dbReference type="Gene3D" id="3.30.450.20">
    <property type="entry name" value="PAS domain"/>
    <property type="match status" value="2"/>
</dbReference>
<keyword evidence="2" id="KW-0812">Transmembrane</keyword>
<dbReference type="InterPro" id="IPR000700">
    <property type="entry name" value="PAS-assoc_C"/>
</dbReference>
<dbReference type="InterPro" id="IPR000160">
    <property type="entry name" value="GGDEF_dom"/>
</dbReference>
<keyword evidence="2" id="KW-1133">Transmembrane helix</keyword>
<keyword evidence="8" id="KW-1185">Reference proteome</keyword>
<reference evidence="7 8" key="1">
    <citation type="submission" date="2017-06" db="EMBL/GenBank/DDBJ databases">
        <title>Azoarcus.</title>
        <authorList>
            <person name="Woo J.-H."/>
            <person name="Kim H.-S."/>
        </authorList>
    </citation>
    <scope>NUCLEOTIDE SEQUENCE [LARGE SCALE GENOMIC DNA]</scope>
    <source>
        <strain evidence="7 8">TSPY31</strain>
    </source>
</reference>
<dbReference type="SMART" id="SM00267">
    <property type="entry name" value="GGDEF"/>
    <property type="match status" value="1"/>
</dbReference>
<name>A0A2U8GRR2_9RHOO</name>
<dbReference type="EMBL" id="CP022187">
    <property type="protein sequence ID" value="AWI75686.1"/>
    <property type="molecule type" value="Genomic_DNA"/>
</dbReference>
<dbReference type="PROSITE" id="PS50883">
    <property type="entry name" value="EAL"/>
    <property type="match status" value="1"/>
</dbReference>
<dbReference type="GO" id="GO:0006355">
    <property type="term" value="P:regulation of DNA-templated transcription"/>
    <property type="evidence" value="ECO:0007669"/>
    <property type="project" value="InterPro"/>
</dbReference>